<feature type="region of interest" description="Disordered" evidence="1">
    <location>
        <begin position="108"/>
        <end position="127"/>
    </location>
</feature>
<feature type="compositionally biased region" description="Basic and acidic residues" evidence="1">
    <location>
        <begin position="113"/>
        <end position="127"/>
    </location>
</feature>
<evidence type="ECO:0000313" key="2">
    <source>
        <dbReference type="EMBL" id="KAG0495534.1"/>
    </source>
</evidence>
<name>A0A835VII7_VANPL</name>
<dbReference type="Proteomes" id="UP000639772">
    <property type="component" value="Chromosome 1"/>
</dbReference>
<accession>A0A835VII7</accession>
<dbReference type="EMBL" id="JADCNL010000001">
    <property type="protein sequence ID" value="KAG0495534.1"/>
    <property type="molecule type" value="Genomic_DNA"/>
</dbReference>
<reference evidence="4 5" key="1">
    <citation type="journal article" date="2020" name="Nat. Food">
        <title>A phased Vanilla planifolia genome enables genetic improvement of flavour and production.</title>
        <authorList>
            <person name="Hasing T."/>
            <person name="Tang H."/>
            <person name="Brym M."/>
            <person name="Khazi F."/>
            <person name="Huang T."/>
            <person name="Chambers A.H."/>
        </authorList>
    </citation>
    <scope>NUCLEOTIDE SEQUENCE [LARGE SCALE GENOMIC DNA]</scope>
    <source>
        <tissue evidence="3">Leaf</tissue>
    </source>
</reference>
<organism evidence="3 5">
    <name type="scientific">Vanilla planifolia</name>
    <name type="common">Vanilla</name>
    <dbReference type="NCBI Taxonomy" id="51239"/>
    <lineage>
        <taxon>Eukaryota</taxon>
        <taxon>Viridiplantae</taxon>
        <taxon>Streptophyta</taxon>
        <taxon>Embryophyta</taxon>
        <taxon>Tracheophyta</taxon>
        <taxon>Spermatophyta</taxon>
        <taxon>Magnoliopsida</taxon>
        <taxon>Liliopsida</taxon>
        <taxon>Asparagales</taxon>
        <taxon>Orchidaceae</taxon>
        <taxon>Vanilloideae</taxon>
        <taxon>Vanilleae</taxon>
        <taxon>Vanilla</taxon>
    </lineage>
</organism>
<dbReference type="AlphaFoldDB" id="A0A835VII7"/>
<dbReference type="Proteomes" id="UP000636800">
    <property type="component" value="Chromosome 1"/>
</dbReference>
<comment type="caution">
    <text evidence="3">The sequence shown here is derived from an EMBL/GenBank/DDBJ whole genome shotgun (WGS) entry which is preliminary data.</text>
</comment>
<sequence length="172" mass="19193">MRASFTIAQCQPETEITITSWLCEIQDIIIVEGLKLDEVKPGVYNLNCLPLAKSENMDKVEHLFSTCPCRHVFLRHARKAPALFIFPRHQRSQQTKPKLFSRIAAMSSSKGNVDSDRSGEPEAAEKKLVVETVEYRSPAGADPGQVQEKKPVTVVHEVHGGDKGKFGDLKHD</sequence>
<proteinExistence type="predicted"/>
<dbReference type="EMBL" id="JADCNM010000001">
    <property type="protein sequence ID" value="KAG0500167.1"/>
    <property type="molecule type" value="Genomic_DNA"/>
</dbReference>
<protein>
    <submittedName>
        <fullName evidence="3">Uncharacterized protein</fullName>
    </submittedName>
</protein>
<evidence type="ECO:0000313" key="4">
    <source>
        <dbReference type="Proteomes" id="UP000636800"/>
    </source>
</evidence>
<evidence type="ECO:0000313" key="3">
    <source>
        <dbReference type="EMBL" id="KAG0500167.1"/>
    </source>
</evidence>
<evidence type="ECO:0000313" key="5">
    <source>
        <dbReference type="Proteomes" id="UP000639772"/>
    </source>
</evidence>
<dbReference type="OrthoDB" id="7108654at2759"/>
<evidence type="ECO:0000256" key="1">
    <source>
        <dbReference type="SAM" id="MobiDB-lite"/>
    </source>
</evidence>
<keyword evidence="4" id="KW-1185">Reference proteome</keyword>
<gene>
    <name evidence="2" type="ORF">HPP92_000225</name>
    <name evidence="3" type="ORF">HPP92_000239</name>
</gene>